<dbReference type="InterPro" id="IPR019888">
    <property type="entry name" value="Tscrpt_reg_AsnC-like"/>
</dbReference>
<dbReference type="EMBL" id="NKHG01000010">
    <property type="protein sequence ID" value="PCK23210.1"/>
    <property type="molecule type" value="Genomic_DNA"/>
</dbReference>
<dbReference type="Proteomes" id="UP000228754">
    <property type="component" value="Unassembled WGS sequence"/>
</dbReference>
<dbReference type="Pfam" id="PF13412">
    <property type="entry name" value="HTH_24"/>
    <property type="match status" value="1"/>
</dbReference>
<dbReference type="Gene3D" id="3.30.70.920">
    <property type="match status" value="1"/>
</dbReference>
<feature type="domain" description="HTH asnC-type" evidence="4">
    <location>
        <begin position="18"/>
        <end position="77"/>
    </location>
</feature>
<gene>
    <name evidence="5" type="ORF">CEY02_01755</name>
</gene>
<dbReference type="InterPro" id="IPR000485">
    <property type="entry name" value="AsnC-type_HTH_dom"/>
</dbReference>
<evidence type="ECO:0000313" key="6">
    <source>
        <dbReference type="Proteomes" id="UP000228754"/>
    </source>
</evidence>
<dbReference type="InterPro" id="IPR019887">
    <property type="entry name" value="Tscrpt_reg_AsnC/Lrp_C"/>
</dbReference>
<name>A0A2A5J0V0_BACPU</name>
<keyword evidence="3" id="KW-0804">Transcription</keyword>
<dbReference type="InterPro" id="IPR036388">
    <property type="entry name" value="WH-like_DNA-bd_sf"/>
</dbReference>
<dbReference type="PROSITE" id="PS50956">
    <property type="entry name" value="HTH_ASNC_2"/>
    <property type="match status" value="1"/>
</dbReference>
<comment type="caution">
    <text evidence="5">The sequence shown here is derived from an EMBL/GenBank/DDBJ whole genome shotgun (WGS) entry which is preliminary data.</text>
</comment>
<accession>A0A2A5J0V0</accession>
<dbReference type="Pfam" id="PF01037">
    <property type="entry name" value="AsnC_trans_reg"/>
    <property type="match status" value="1"/>
</dbReference>
<dbReference type="Gene3D" id="1.10.10.10">
    <property type="entry name" value="Winged helix-like DNA-binding domain superfamily/Winged helix DNA-binding domain"/>
    <property type="match status" value="1"/>
</dbReference>
<keyword evidence="1" id="KW-0805">Transcription regulation</keyword>
<keyword evidence="2" id="KW-0238">DNA-binding</keyword>
<dbReference type="PANTHER" id="PTHR30154">
    <property type="entry name" value="LEUCINE-RESPONSIVE REGULATORY PROTEIN"/>
    <property type="match status" value="1"/>
</dbReference>
<dbReference type="GO" id="GO:0005829">
    <property type="term" value="C:cytosol"/>
    <property type="evidence" value="ECO:0007669"/>
    <property type="project" value="TreeGrafter"/>
</dbReference>
<organism evidence="5 6">
    <name type="scientific">Bacillus pumilus</name>
    <name type="common">Bacillus mesentericus</name>
    <dbReference type="NCBI Taxonomy" id="1408"/>
    <lineage>
        <taxon>Bacteria</taxon>
        <taxon>Bacillati</taxon>
        <taxon>Bacillota</taxon>
        <taxon>Bacilli</taxon>
        <taxon>Bacillales</taxon>
        <taxon>Bacillaceae</taxon>
        <taxon>Bacillus</taxon>
    </lineage>
</organism>
<dbReference type="GO" id="GO:0043200">
    <property type="term" value="P:response to amino acid"/>
    <property type="evidence" value="ECO:0007669"/>
    <property type="project" value="TreeGrafter"/>
</dbReference>
<dbReference type="SMART" id="SM00344">
    <property type="entry name" value="HTH_ASNC"/>
    <property type="match status" value="1"/>
</dbReference>
<dbReference type="GO" id="GO:0043565">
    <property type="term" value="F:sequence-specific DNA binding"/>
    <property type="evidence" value="ECO:0007669"/>
    <property type="project" value="InterPro"/>
</dbReference>
<dbReference type="OrthoDB" id="34294at2"/>
<evidence type="ECO:0000313" key="5">
    <source>
        <dbReference type="EMBL" id="PCK23210.1"/>
    </source>
</evidence>
<dbReference type="InterPro" id="IPR011008">
    <property type="entry name" value="Dimeric_a/b-barrel"/>
</dbReference>
<proteinExistence type="predicted"/>
<evidence type="ECO:0000259" key="4">
    <source>
        <dbReference type="PROSITE" id="PS50956"/>
    </source>
</evidence>
<dbReference type="SUPFAM" id="SSF54909">
    <property type="entry name" value="Dimeric alpha+beta barrel"/>
    <property type="match status" value="1"/>
</dbReference>
<evidence type="ECO:0000256" key="1">
    <source>
        <dbReference type="ARBA" id="ARBA00023015"/>
    </source>
</evidence>
<dbReference type="InterPro" id="IPR036390">
    <property type="entry name" value="WH_DNA-bd_sf"/>
</dbReference>
<dbReference type="PRINTS" id="PR00033">
    <property type="entry name" value="HTHASNC"/>
</dbReference>
<dbReference type="PANTHER" id="PTHR30154:SF55">
    <property type="entry name" value="HTH-TYPE TRANSCRIPTIONAL REGULATOR LRPB"/>
    <property type="match status" value="1"/>
</dbReference>
<sequence>MKVFQRKDLIFERGGPMLDQTDMDILKELSKNSRLTMKALGEKVHLTGQAVANRVLKLEEEGVIEAYTISIDWRTKQTIQTFMQLYTKSHHHEPLLSFLHQKEEIKNLFKISGEGCYMAEGHFSSHDELDQFLTELTKYANYKLSIALKRLIHQ</sequence>
<evidence type="ECO:0000256" key="2">
    <source>
        <dbReference type="ARBA" id="ARBA00023125"/>
    </source>
</evidence>
<reference evidence="5 6" key="1">
    <citation type="submission" date="2017-06" db="EMBL/GenBank/DDBJ databases">
        <title>Draft Genome Sequence of Bacillus sp Strain 36R Isolated from saline sediment at Atanasia, Sonora, Mexico.</title>
        <authorList>
            <person name="Sanchez Diaz R."/>
            <person name="Quiroz Macias M.E."/>
            <person name="Ibarra Gamez J.C."/>
            <person name="Enciso Ibarra J."/>
            <person name="Gomez Gil B."/>
            <person name="Galaviz Silva L."/>
        </authorList>
    </citation>
    <scope>NUCLEOTIDE SEQUENCE [LARGE SCALE GENOMIC DNA]</scope>
    <source>
        <strain evidence="5 6">36R_ATNSAL</strain>
    </source>
</reference>
<dbReference type="AlphaFoldDB" id="A0A2A5J0V0"/>
<evidence type="ECO:0000256" key="3">
    <source>
        <dbReference type="ARBA" id="ARBA00023163"/>
    </source>
</evidence>
<dbReference type="SUPFAM" id="SSF46785">
    <property type="entry name" value="Winged helix' DNA-binding domain"/>
    <property type="match status" value="1"/>
</dbReference>
<protein>
    <submittedName>
        <fullName evidence="5">Transcriptional regulator</fullName>
    </submittedName>
</protein>